<evidence type="ECO:0000256" key="2">
    <source>
        <dbReference type="ARBA" id="ARBA00008807"/>
    </source>
</evidence>
<dbReference type="NCBIfam" id="TIGR00727">
    <property type="entry name" value="ISP4_OPT"/>
    <property type="match status" value="1"/>
</dbReference>
<feature type="transmembrane region" description="Helical" evidence="10">
    <location>
        <begin position="706"/>
        <end position="722"/>
    </location>
</feature>
<keyword evidence="6" id="KW-0653">Protein transport</keyword>
<feature type="transmembrane region" description="Helical" evidence="10">
    <location>
        <begin position="262"/>
        <end position="281"/>
    </location>
</feature>
<dbReference type="OrthoDB" id="9986677at2759"/>
<evidence type="ECO:0000256" key="9">
    <source>
        <dbReference type="SAM" id="MobiDB-lite"/>
    </source>
</evidence>
<sequence>MDMDTTDNQAHVVALPQYTRPRHVPDVPQDVDFLMEHLNDPNYDLRNRSKSAVASSYSLDVKRPEDLSDDFTGKHDFSTKSTDLDSESQVESTRYSATSISDFTDFDDESPYPEVRASVASIDDPTMPVNTFRMWFLGLVYTVLVSGLNQFFSMRYPSVVITGITAQLTSLPLGKAMEKILPTTRFRTFGYVWSLNPGPFNIKEHVVITVMANVVVGGAYATDIVATQKVFYGQELSFSYQIMLSLSSQIIGFSLGGLLRRFLVWPSSMIWPGALVNCALFNTLHKSYGETDRRHMSREKFFCIALACSFTWYWIPGYLFTALSVFNWVCWIVPNNVVINQLFGTESGLGMGLFTFDWSMISYVGSPLVTPWWSEANTGVALVVCFWIIAPAIYYTNTFYTSFLPISSYQAFDNTGAPFDPTRILSNGTFDAAKYEAYSPLFISSTLCVAYGLAFASFMSVLVHTFVWYRRDISRRLRRSLRDEADIHSRLMQAYPEVPQLWYGIVGVTAFILLIITVEIFPTKLPVWALFIALFLATILTIPSGMLQAVTNQQITLQVMHEMLAGYMIPGRPVANMIFKCVAFIGTNQAVAFSADLKLGHYMKIPPRVMFMAQVVACFVSCFVVTLVQDWMFSNITDFCTLDQPNGFSCPSTSTFATASMIWGGVGPGRLFSPGKMYNPLLWSFLIGAVAPIPFYFLARRYPLSFWRYINIPVFFAGVGAMPPASGINYSVWVMVGFVFQWAIRRYHFRWWMRYNYVLSAALDAGVAISVVVIFFTMVFPKNGDIGRTTIQSWWGNTVYLNTADNLGTPFKIAPSGMFGPTSW</sequence>
<feature type="region of interest" description="Disordered" evidence="9">
    <location>
        <begin position="70"/>
        <end position="91"/>
    </location>
</feature>
<dbReference type="AlphaFoldDB" id="A0A0C3FMU2"/>
<feature type="transmembrane region" description="Helical" evidence="10">
    <location>
        <begin position="728"/>
        <end position="744"/>
    </location>
</feature>
<feature type="transmembrane region" description="Helical" evidence="10">
    <location>
        <begin position="441"/>
        <end position="469"/>
    </location>
</feature>
<feature type="transmembrane region" description="Helical" evidence="10">
    <location>
        <begin position="527"/>
        <end position="550"/>
    </location>
</feature>
<dbReference type="FunCoup" id="A0A0C3FMU2">
    <property type="interactions" value="67"/>
</dbReference>
<evidence type="ECO:0000256" key="6">
    <source>
        <dbReference type="ARBA" id="ARBA00022927"/>
    </source>
</evidence>
<organism evidence="11 12">
    <name type="scientific">Piloderma croceum (strain F 1598)</name>
    <dbReference type="NCBI Taxonomy" id="765440"/>
    <lineage>
        <taxon>Eukaryota</taxon>
        <taxon>Fungi</taxon>
        <taxon>Dikarya</taxon>
        <taxon>Basidiomycota</taxon>
        <taxon>Agaricomycotina</taxon>
        <taxon>Agaricomycetes</taxon>
        <taxon>Agaricomycetidae</taxon>
        <taxon>Atheliales</taxon>
        <taxon>Atheliaceae</taxon>
        <taxon>Piloderma</taxon>
    </lineage>
</organism>
<keyword evidence="3" id="KW-0813">Transport</keyword>
<evidence type="ECO:0000256" key="4">
    <source>
        <dbReference type="ARBA" id="ARBA00022692"/>
    </source>
</evidence>
<dbReference type="PANTHER" id="PTHR22601">
    <property type="entry name" value="ISP4 LIKE PROTEIN"/>
    <property type="match status" value="1"/>
</dbReference>
<reference evidence="11 12" key="1">
    <citation type="submission" date="2014-04" db="EMBL/GenBank/DDBJ databases">
        <authorList>
            <consortium name="DOE Joint Genome Institute"/>
            <person name="Kuo A."/>
            <person name="Tarkka M."/>
            <person name="Buscot F."/>
            <person name="Kohler A."/>
            <person name="Nagy L.G."/>
            <person name="Floudas D."/>
            <person name="Copeland A."/>
            <person name="Barry K.W."/>
            <person name="Cichocki N."/>
            <person name="Veneault-Fourrey C."/>
            <person name="LaButti K."/>
            <person name="Lindquist E.A."/>
            <person name="Lipzen A."/>
            <person name="Lundell T."/>
            <person name="Morin E."/>
            <person name="Murat C."/>
            <person name="Sun H."/>
            <person name="Tunlid A."/>
            <person name="Henrissat B."/>
            <person name="Grigoriev I.V."/>
            <person name="Hibbett D.S."/>
            <person name="Martin F."/>
            <person name="Nordberg H.P."/>
            <person name="Cantor M.N."/>
            <person name="Hua S.X."/>
        </authorList>
    </citation>
    <scope>NUCLEOTIDE SEQUENCE [LARGE SCALE GENOMIC DNA]</scope>
    <source>
        <strain evidence="11 12">F 1598</strain>
    </source>
</reference>
<dbReference type="InterPro" id="IPR004648">
    <property type="entry name" value="Oligpept_transpt"/>
</dbReference>
<dbReference type="Pfam" id="PF03169">
    <property type="entry name" value="OPT"/>
    <property type="match status" value="1"/>
</dbReference>
<dbReference type="GO" id="GO:0016020">
    <property type="term" value="C:membrane"/>
    <property type="evidence" value="ECO:0007669"/>
    <property type="project" value="UniProtKB-SubCell"/>
</dbReference>
<feature type="transmembrane region" description="Helical" evidence="10">
    <location>
        <begin position="501"/>
        <end position="521"/>
    </location>
</feature>
<gene>
    <name evidence="11" type="ORF">PILCRDRAFT_817493</name>
</gene>
<feature type="transmembrane region" description="Helical" evidence="10">
    <location>
        <begin position="609"/>
        <end position="628"/>
    </location>
</feature>
<dbReference type="HOGENOM" id="CLU_004965_1_1_1"/>
<evidence type="ECO:0000256" key="5">
    <source>
        <dbReference type="ARBA" id="ARBA00022856"/>
    </source>
</evidence>
<evidence type="ECO:0000256" key="7">
    <source>
        <dbReference type="ARBA" id="ARBA00022989"/>
    </source>
</evidence>
<keyword evidence="12" id="KW-1185">Reference proteome</keyword>
<dbReference type="Proteomes" id="UP000054166">
    <property type="component" value="Unassembled WGS sequence"/>
</dbReference>
<keyword evidence="7 10" id="KW-1133">Transmembrane helix</keyword>
<dbReference type="NCBIfam" id="TIGR00728">
    <property type="entry name" value="OPT_sfam"/>
    <property type="match status" value="1"/>
</dbReference>
<feature type="transmembrane region" description="Helical" evidence="10">
    <location>
        <begin position="134"/>
        <end position="152"/>
    </location>
</feature>
<evidence type="ECO:0000256" key="3">
    <source>
        <dbReference type="ARBA" id="ARBA00022448"/>
    </source>
</evidence>
<feature type="transmembrane region" description="Helical" evidence="10">
    <location>
        <begin position="349"/>
        <end position="369"/>
    </location>
</feature>
<feature type="transmembrane region" description="Helical" evidence="10">
    <location>
        <begin position="301"/>
        <end position="329"/>
    </location>
</feature>
<dbReference type="EMBL" id="KN832985">
    <property type="protein sequence ID" value="KIM85465.1"/>
    <property type="molecule type" value="Genomic_DNA"/>
</dbReference>
<evidence type="ECO:0000256" key="1">
    <source>
        <dbReference type="ARBA" id="ARBA00004141"/>
    </source>
</evidence>
<keyword evidence="5" id="KW-0571">Peptide transport</keyword>
<dbReference type="InParanoid" id="A0A0C3FMU2"/>
<keyword evidence="8 10" id="KW-0472">Membrane</keyword>
<evidence type="ECO:0000256" key="8">
    <source>
        <dbReference type="ARBA" id="ARBA00023136"/>
    </source>
</evidence>
<comment type="subcellular location">
    <subcellularLocation>
        <location evidence="1">Membrane</location>
        <topology evidence="1">Multi-pass membrane protein</topology>
    </subcellularLocation>
</comment>
<evidence type="ECO:0008006" key="13">
    <source>
        <dbReference type="Google" id="ProtNLM"/>
    </source>
</evidence>
<feature type="transmembrane region" description="Helical" evidence="10">
    <location>
        <begin position="756"/>
        <end position="780"/>
    </location>
</feature>
<feature type="transmembrane region" description="Helical" evidence="10">
    <location>
        <begin position="376"/>
        <end position="395"/>
    </location>
</feature>
<accession>A0A0C3FMU2</accession>
<keyword evidence="4 10" id="KW-0812">Transmembrane</keyword>
<reference evidence="12" key="2">
    <citation type="submission" date="2015-01" db="EMBL/GenBank/DDBJ databases">
        <title>Evolutionary Origins and Diversification of the Mycorrhizal Mutualists.</title>
        <authorList>
            <consortium name="DOE Joint Genome Institute"/>
            <consortium name="Mycorrhizal Genomics Consortium"/>
            <person name="Kohler A."/>
            <person name="Kuo A."/>
            <person name="Nagy L.G."/>
            <person name="Floudas D."/>
            <person name="Copeland A."/>
            <person name="Barry K.W."/>
            <person name="Cichocki N."/>
            <person name="Veneault-Fourrey C."/>
            <person name="LaButti K."/>
            <person name="Lindquist E.A."/>
            <person name="Lipzen A."/>
            <person name="Lundell T."/>
            <person name="Morin E."/>
            <person name="Murat C."/>
            <person name="Riley R."/>
            <person name="Ohm R."/>
            <person name="Sun H."/>
            <person name="Tunlid A."/>
            <person name="Henrissat B."/>
            <person name="Grigoriev I.V."/>
            <person name="Hibbett D.S."/>
            <person name="Martin F."/>
        </authorList>
    </citation>
    <scope>NUCLEOTIDE SEQUENCE [LARGE SCALE GENOMIC DNA]</scope>
    <source>
        <strain evidence="12">F 1598</strain>
    </source>
</reference>
<feature type="transmembrane region" description="Helical" evidence="10">
    <location>
        <begin position="681"/>
        <end position="699"/>
    </location>
</feature>
<dbReference type="GO" id="GO:0015031">
    <property type="term" value="P:protein transport"/>
    <property type="evidence" value="ECO:0007669"/>
    <property type="project" value="UniProtKB-KW"/>
</dbReference>
<protein>
    <recommendedName>
        <fullName evidence="13">OPT oligopeptide transporter</fullName>
    </recommendedName>
</protein>
<evidence type="ECO:0000256" key="10">
    <source>
        <dbReference type="SAM" id="Phobius"/>
    </source>
</evidence>
<feature type="transmembrane region" description="Helical" evidence="10">
    <location>
        <begin position="206"/>
        <end position="226"/>
    </location>
</feature>
<dbReference type="InterPro" id="IPR004813">
    <property type="entry name" value="OPT"/>
</dbReference>
<feature type="transmembrane region" description="Helical" evidence="10">
    <location>
        <begin position="238"/>
        <end position="256"/>
    </location>
</feature>
<evidence type="ECO:0000313" key="12">
    <source>
        <dbReference type="Proteomes" id="UP000054166"/>
    </source>
</evidence>
<proteinExistence type="inferred from homology"/>
<dbReference type="GO" id="GO:0035673">
    <property type="term" value="F:oligopeptide transmembrane transporter activity"/>
    <property type="evidence" value="ECO:0007669"/>
    <property type="project" value="InterPro"/>
</dbReference>
<comment type="similarity">
    <text evidence="2">Belongs to the oligopeptide OPT transporter family.</text>
</comment>
<evidence type="ECO:0000313" key="11">
    <source>
        <dbReference type="EMBL" id="KIM85465.1"/>
    </source>
</evidence>
<name>A0A0C3FMU2_PILCF</name>